<evidence type="ECO:0008006" key="4">
    <source>
        <dbReference type="Google" id="ProtNLM"/>
    </source>
</evidence>
<evidence type="ECO:0000313" key="3">
    <source>
        <dbReference type="Proteomes" id="UP001232063"/>
    </source>
</evidence>
<comment type="caution">
    <text evidence="2">The sequence shown here is derived from an EMBL/GenBank/DDBJ whole genome shotgun (WGS) entry which is preliminary data.</text>
</comment>
<sequence length="140" mass="16089">MLKSKQSSGLGKFIVVVLASAIIFLLIQGIFILWDKYQSYKYRRILENLQVVTGLVTDKHDYKGLGIDIEYEVEGQNYTYKPAISNQTYERYQVGDTISVTICKSEPSLALLTLNINNKEKLRRFLGEDTTNYLNTHKTK</sequence>
<dbReference type="AlphaFoldDB" id="A0AAE3QWV7"/>
<organism evidence="2 3">
    <name type="scientific">Xanthocytophaga agilis</name>
    <dbReference type="NCBI Taxonomy" id="3048010"/>
    <lineage>
        <taxon>Bacteria</taxon>
        <taxon>Pseudomonadati</taxon>
        <taxon>Bacteroidota</taxon>
        <taxon>Cytophagia</taxon>
        <taxon>Cytophagales</taxon>
        <taxon>Rhodocytophagaceae</taxon>
        <taxon>Xanthocytophaga</taxon>
    </lineage>
</organism>
<reference evidence="2" key="1">
    <citation type="submission" date="2023-05" db="EMBL/GenBank/DDBJ databases">
        <authorList>
            <person name="Zhang X."/>
        </authorList>
    </citation>
    <scope>NUCLEOTIDE SEQUENCE</scope>
    <source>
        <strain evidence="2">BD1B2-1</strain>
    </source>
</reference>
<keyword evidence="1" id="KW-0472">Membrane</keyword>
<proteinExistence type="predicted"/>
<dbReference type="Proteomes" id="UP001232063">
    <property type="component" value="Unassembled WGS sequence"/>
</dbReference>
<keyword evidence="3" id="KW-1185">Reference proteome</keyword>
<protein>
    <recommendedName>
        <fullName evidence="4">DUF3592 domain-containing protein</fullName>
    </recommendedName>
</protein>
<accession>A0AAE3QWV7</accession>
<keyword evidence="1" id="KW-1133">Transmembrane helix</keyword>
<name>A0AAE3QWV7_9BACT</name>
<dbReference type="RefSeq" id="WP_314508997.1">
    <property type="nucleotide sequence ID" value="NZ_JASJOU010000001.1"/>
</dbReference>
<feature type="transmembrane region" description="Helical" evidence="1">
    <location>
        <begin position="12"/>
        <end position="34"/>
    </location>
</feature>
<keyword evidence="1" id="KW-0812">Transmembrane</keyword>
<gene>
    <name evidence="2" type="ORF">QNI22_02400</name>
</gene>
<dbReference type="EMBL" id="JASJOU010000001">
    <property type="protein sequence ID" value="MDJ1499476.1"/>
    <property type="molecule type" value="Genomic_DNA"/>
</dbReference>
<evidence type="ECO:0000256" key="1">
    <source>
        <dbReference type="SAM" id="Phobius"/>
    </source>
</evidence>
<evidence type="ECO:0000313" key="2">
    <source>
        <dbReference type="EMBL" id="MDJ1499476.1"/>
    </source>
</evidence>